<keyword evidence="3" id="KW-0645">Protease</keyword>
<evidence type="ECO:0000256" key="5">
    <source>
        <dbReference type="SAM" id="MobiDB-lite"/>
    </source>
</evidence>
<evidence type="ECO:0000256" key="4">
    <source>
        <dbReference type="SAM" id="Coils"/>
    </source>
</evidence>
<keyword evidence="8" id="KW-1185">Reference proteome</keyword>
<feature type="domain" description="Peptidase C14 caspase" evidence="6">
    <location>
        <begin position="48"/>
        <end position="294"/>
    </location>
</feature>
<feature type="region of interest" description="Disordered" evidence="5">
    <location>
        <begin position="757"/>
        <end position="787"/>
    </location>
</feature>
<dbReference type="GO" id="GO:0005737">
    <property type="term" value="C:cytoplasm"/>
    <property type="evidence" value="ECO:0007669"/>
    <property type="project" value="TreeGrafter"/>
</dbReference>
<name>A0A0D2PR95_HYPSF</name>
<dbReference type="GO" id="GO:0006915">
    <property type="term" value="P:apoptotic process"/>
    <property type="evidence" value="ECO:0007669"/>
    <property type="project" value="UniProtKB-KW"/>
</dbReference>
<dbReference type="InterPro" id="IPR029030">
    <property type="entry name" value="Caspase-like_dom_sf"/>
</dbReference>
<evidence type="ECO:0000313" key="8">
    <source>
        <dbReference type="Proteomes" id="UP000054270"/>
    </source>
</evidence>
<dbReference type="Pfam" id="PF00656">
    <property type="entry name" value="Peptidase_C14"/>
    <property type="match status" value="1"/>
</dbReference>
<keyword evidence="4" id="KW-0175">Coiled coil</keyword>
<keyword evidence="2" id="KW-0053">Apoptosis</keyword>
<evidence type="ECO:0000259" key="6">
    <source>
        <dbReference type="Pfam" id="PF00656"/>
    </source>
</evidence>
<sequence length="819" mass="91598">MAQKHGLSEHEELLRTLWINANSHQRDSINPATYKRPTVLSSCKPPVYALLIGIDHSESFQPLRGAVADVLAFKEYLENEVAVPTDRIVVLLNWSARRRDIIEALHDIAKNEQIKRGDPIIVYFAGYGGEIIYAEDDVKRTSQFIVPQDYCHRQGSEVPAIPDQTIAALLGEIADVKGENITVILDCSYTMSGVLPLEEGSSTRVRSAPISPRIHPPGLDRDIFQGSGRFPGLSIRTPFDLTAQRFILVQACGPSELALETYTRGNFTKAFLQLLRNSPPHELQYSDIVSHIDQIPSQSPRIQGPFMGKILFDGKVLITHKPCFSLKVSEGRIQLAAGKVHGITLASEFTVYAISDISFQAPLGILHIRSLGPFSADLASPPGDKPFMITDTAFAVQTKIGEREDVRIYFPVDDRILPCYDALLTLMDTGDEALQHIKIVPEPKDAHIEVSIENDKVVFLIRDQQVLQYGLTRMPHDIDPTFEEMFSVLKAAANYYWKFNRTNDEPEITRNVDLQFYKLEDPEDYFASSPSNMTPTGPSLARNGVIELVVEEGVGYGLHLVNNSCHDLYPYLFYFDCSDLSIGAYYQPVRNKDQEFIEAPLKKNGGTLSIGYGNNGTLPFAYFLRPNQPVDVGFLKLFLSTSPIDLSALPQPTPFNVTRSGVNFSRPARDTWGTILIPIVQHRFAPNSSSAESCPQCGNVYTSSLRIKADILATENRNLKQELAIQRDRSSLEIKQLRLKCDRLSADIKANSVLPCRSDARSKDPTRRNNHLTPAHPPTLPTRPSDSFHRQISISASATNYLTNIFGDILHWMRKLSHR</sequence>
<evidence type="ECO:0000256" key="2">
    <source>
        <dbReference type="ARBA" id="ARBA00022703"/>
    </source>
</evidence>
<protein>
    <recommendedName>
        <fullName evidence="6">Peptidase C14 caspase domain-containing protein</fullName>
    </recommendedName>
</protein>
<evidence type="ECO:0000256" key="1">
    <source>
        <dbReference type="ARBA" id="ARBA00009005"/>
    </source>
</evidence>
<dbReference type="SUPFAM" id="SSF52129">
    <property type="entry name" value="Caspase-like"/>
    <property type="match status" value="1"/>
</dbReference>
<dbReference type="EMBL" id="KN817550">
    <property type="protein sequence ID" value="KJA22390.1"/>
    <property type="molecule type" value="Genomic_DNA"/>
</dbReference>
<dbReference type="AlphaFoldDB" id="A0A0D2PR95"/>
<accession>A0A0D2PR95</accession>
<dbReference type="Gene3D" id="3.40.50.1460">
    <property type="match status" value="1"/>
</dbReference>
<dbReference type="InterPro" id="IPR050452">
    <property type="entry name" value="Metacaspase"/>
</dbReference>
<dbReference type="PANTHER" id="PTHR48104">
    <property type="entry name" value="METACASPASE-4"/>
    <property type="match status" value="1"/>
</dbReference>
<dbReference type="InterPro" id="IPR011600">
    <property type="entry name" value="Pept_C14_caspase"/>
</dbReference>
<comment type="similarity">
    <text evidence="1">Belongs to the peptidase C14B family.</text>
</comment>
<dbReference type="OrthoDB" id="3223806at2759"/>
<feature type="compositionally biased region" description="Basic and acidic residues" evidence="5">
    <location>
        <begin position="758"/>
        <end position="767"/>
    </location>
</feature>
<dbReference type="GO" id="GO:0004197">
    <property type="term" value="F:cysteine-type endopeptidase activity"/>
    <property type="evidence" value="ECO:0007669"/>
    <property type="project" value="InterPro"/>
</dbReference>
<feature type="coiled-coil region" evidence="4">
    <location>
        <begin position="709"/>
        <end position="747"/>
    </location>
</feature>
<gene>
    <name evidence="7" type="ORF">HYPSUDRAFT_41018</name>
</gene>
<evidence type="ECO:0000256" key="3">
    <source>
        <dbReference type="ARBA" id="ARBA00022807"/>
    </source>
</evidence>
<organism evidence="7 8">
    <name type="scientific">Hypholoma sublateritium (strain FD-334 SS-4)</name>
    <dbReference type="NCBI Taxonomy" id="945553"/>
    <lineage>
        <taxon>Eukaryota</taxon>
        <taxon>Fungi</taxon>
        <taxon>Dikarya</taxon>
        <taxon>Basidiomycota</taxon>
        <taxon>Agaricomycotina</taxon>
        <taxon>Agaricomycetes</taxon>
        <taxon>Agaricomycetidae</taxon>
        <taxon>Agaricales</taxon>
        <taxon>Agaricineae</taxon>
        <taxon>Strophariaceae</taxon>
        <taxon>Hypholoma</taxon>
    </lineage>
</organism>
<dbReference type="PANTHER" id="PTHR48104:SF30">
    <property type="entry name" value="METACASPASE-1"/>
    <property type="match status" value="1"/>
</dbReference>
<keyword evidence="3" id="KW-0788">Thiol protease</keyword>
<keyword evidence="3" id="KW-0378">Hydrolase</keyword>
<reference evidence="8" key="1">
    <citation type="submission" date="2014-04" db="EMBL/GenBank/DDBJ databases">
        <title>Evolutionary Origins and Diversification of the Mycorrhizal Mutualists.</title>
        <authorList>
            <consortium name="DOE Joint Genome Institute"/>
            <consortium name="Mycorrhizal Genomics Consortium"/>
            <person name="Kohler A."/>
            <person name="Kuo A."/>
            <person name="Nagy L.G."/>
            <person name="Floudas D."/>
            <person name="Copeland A."/>
            <person name="Barry K.W."/>
            <person name="Cichocki N."/>
            <person name="Veneault-Fourrey C."/>
            <person name="LaButti K."/>
            <person name="Lindquist E.A."/>
            <person name="Lipzen A."/>
            <person name="Lundell T."/>
            <person name="Morin E."/>
            <person name="Murat C."/>
            <person name="Riley R."/>
            <person name="Ohm R."/>
            <person name="Sun H."/>
            <person name="Tunlid A."/>
            <person name="Henrissat B."/>
            <person name="Grigoriev I.V."/>
            <person name="Hibbett D.S."/>
            <person name="Martin F."/>
        </authorList>
    </citation>
    <scope>NUCLEOTIDE SEQUENCE [LARGE SCALE GENOMIC DNA]</scope>
    <source>
        <strain evidence="8">FD-334 SS-4</strain>
    </source>
</reference>
<evidence type="ECO:0000313" key="7">
    <source>
        <dbReference type="EMBL" id="KJA22390.1"/>
    </source>
</evidence>
<dbReference type="OMA" id="WINANSH"/>
<proteinExistence type="inferred from homology"/>
<dbReference type="Proteomes" id="UP000054270">
    <property type="component" value="Unassembled WGS sequence"/>
</dbReference>
<dbReference type="GO" id="GO:0006508">
    <property type="term" value="P:proteolysis"/>
    <property type="evidence" value="ECO:0007669"/>
    <property type="project" value="InterPro"/>
</dbReference>